<dbReference type="RefSeq" id="WP_186076954.1">
    <property type="nucleotide sequence ID" value="NZ_CAJEWB010000007.1"/>
</dbReference>
<evidence type="ECO:0000256" key="5">
    <source>
        <dbReference type="ARBA" id="ARBA00022621"/>
    </source>
</evidence>
<dbReference type="Proteomes" id="UP000588186">
    <property type="component" value="Unassembled WGS sequence"/>
</dbReference>
<dbReference type="GO" id="GO:0046872">
    <property type="term" value="F:metal ion binding"/>
    <property type="evidence" value="ECO:0007669"/>
    <property type="project" value="UniProtKB-KW"/>
</dbReference>
<evidence type="ECO:0000256" key="6">
    <source>
        <dbReference type="ARBA" id="ARBA00022723"/>
    </source>
</evidence>
<keyword evidence="5 12" id="KW-0561">Oxygen transport</keyword>
<dbReference type="SUPFAM" id="SSF52343">
    <property type="entry name" value="Ferredoxin reductase-like, C-terminal NADP-linked domain"/>
    <property type="match status" value="1"/>
</dbReference>
<keyword evidence="8" id="KW-0408">Iron</keyword>
<evidence type="ECO:0000259" key="14">
    <source>
        <dbReference type="PROSITE" id="PS51384"/>
    </source>
</evidence>
<organism evidence="15 16">
    <name type="scientific">Phocicoccus pinnipedialis</name>
    <dbReference type="NCBI Taxonomy" id="110845"/>
    <lineage>
        <taxon>Bacteria</taxon>
        <taxon>Bacillati</taxon>
        <taxon>Bacillota</taxon>
        <taxon>Bacilli</taxon>
        <taxon>Bacillales</taxon>
        <taxon>Salinicoccaceae</taxon>
        <taxon>Phocicoccus</taxon>
    </lineage>
</organism>
<dbReference type="InterPro" id="IPR039261">
    <property type="entry name" value="FNR_nucleotide-bd"/>
</dbReference>
<keyword evidence="7" id="KW-0521">NADP</keyword>
<dbReference type="GO" id="GO:0019825">
    <property type="term" value="F:oxygen binding"/>
    <property type="evidence" value="ECO:0007669"/>
    <property type="project" value="InterPro"/>
</dbReference>
<evidence type="ECO:0000256" key="9">
    <source>
        <dbReference type="ARBA" id="ARBA00023027"/>
    </source>
</evidence>
<dbReference type="PROSITE" id="PS51384">
    <property type="entry name" value="FAD_FR"/>
    <property type="match status" value="1"/>
</dbReference>
<dbReference type="PANTHER" id="PTHR43396">
    <property type="entry name" value="FLAVOHEMOPROTEIN"/>
    <property type="match status" value="1"/>
</dbReference>
<evidence type="ECO:0000256" key="3">
    <source>
        <dbReference type="ARBA" id="ARBA00012229"/>
    </source>
</evidence>
<dbReference type="InterPro" id="IPR012292">
    <property type="entry name" value="Globin/Proto"/>
</dbReference>
<dbReference type="InterPro" id="IPR009050">
    <property type="entry name" value="Globin-like_sf"/>
</dbReference>
<dbReference type="InterPro" id="IPR001709">
    <property type="entry name" value="Flavoprot_Pyr_Nucl_cyt_Rdtase"/>
</dbReference>
<gene>
    <name evidence="15" type="primary">hmp</name>
    <name evidence="15" type="ORF">JEOPIN946_00723</name>
</gene>
<comment type="similarity">
    <text evidence="2">In the C-terminal section; belongs to the flavoprotein pyridine nucleotide cytochrome reductase family.</text>
</comment>
<dbReference type="AlphaFoldDB" id="A0A6V7R8E9"/>
<dbReference type="GO" id="GO:0020037">
    <property type="term" value="F:heme binding"/>
    <property type="evidence" value="ECO:0007669"/>
    <property type="project" value="InterPro"/>
</dbReference>
<evidence type="ECO:0000256" key="1">
    <source>
        <dbReference type="ARBA" id="ARBA00001970"/>
    </source>
</evidence>
<comment type="catalytic activity">
    <reaction evidence="10">
        <text>2 nitric oxide + NADH + 2 O2 = 2 nitrate + NAD(+) + H(+)</text>
        <dbReference type="Rhea" id="RHEA:19469"/>
        <dbReference type="ChEBI" id="CHEBI:15378"/>
        <dbReference type="ChEBI" id="CHEBI:15379"/>
        <dbReference type="ChEBI" id="CHEBI:16480"/>
        <dbReference type="ChEBI" id="CHEBI:17632"/>
        <dbReference type="ChEBI" id="CHEBI:57540"/>
        <dbReference type="ChEBI" id="CHEBI:57945"/>
        <dbReference type="EC" id="1.14.12.17"/>
    </reaction>
</comment>
<dbReference type="InterPro" id="IPR008333">
    <property type="entry name" value="Cbr1-like_FAD-bd_dom"/>
</dbReference>
<evidence type="ECO:0000256" key="10">
    <source>
        <dbReference type="ARBA" id="ARBA00048649"/>
    </source>
</evidence>
<keyword evidence="12" id="KW-0813">Transport</keyword>
<dbReference type="InterPro" id="IPR000971">
    <property type="entry name" value="Globin"/>
</dbReference>
<dbReference type="SUPFAM" id="SSF46458">
    <property type="entry name" value="Globin-like"/>
    <property type="match status" value="1"/>
</dbReference>
<dbReference type="Gene3D" id="3.40.50.80">
    <property type="entry name" value="Nucleotide-binding domain of ferredoxin-NADP reductase (FNR) module"/>
    <property type="match status" value="1"/>
</dbReference>
<dbReference type="GO" id="GO:0046210">
    <property type="term" value="P:nitric oxide catabolic process"/>
    <property type="evidence" value="ECO:0007669"/>
    <property type="project" value="TreeGrafter"/>
</dbReference>
<dbReference type="PRINTS" id="PR00409">
    <property type="entry name" value="PHDIOXRDTASE"/>
</dbReference>
<dbReference type="PROSITE" id="PS01033">
    <property type="entry name" value="GLOBIN"/>
    <property type="match status" value="1"/>
</dbReference>
<accession>A0A6V7R8E9</accession>
<keyword evidence="16" id="KW-1185">Reference proteome</keyword>
<reference evidence="15 16" key="1">
    <citation type="submission" date="2020-07" db="EMBL/GenBank/DDBJ databases">
        <authorList>
            <person name="Criscuolo A."/>
        </authorList>
    </citation>
    <scope>NUCLEOTIDE SEQUENCE [LARGE SCALE GENOMIC DNA]</scope>
    <source>
        <strain evidence="15">CIP107946</strain>
    </source>
</reference>
<dbReference type="GO" id="GO:0008941">
    <property type="term" value="F:nitric oxide dioxygenase NAD(P)H activity"/>
    <property type="evidence" value="ECO:0007669"/>
    <property type="project" value="UniProtKB-EC"/>
</dbReference>
<comment type="cofactor">
    <cofactor evidence="1">
        <name>heme b</name>
        <dbReference type="ChEBI" id="CHEBI:60344"/>
    </cofactor>
</comment>
<evidence type="ECO:0000313" key="15">
    <source>
        <dbReference type="EMBL" id="CAD2073719.1"/>
    </source>
</evidence>
<dbReference type="GO" id="GO:0071949">
    <property type="term" value="F:FAD binding"/>
    <property type="evidence" value="ECO:0007669"/>
    <property type="project" value="TreeGrafter"/>
</dbReference>
<evidence type="ECO:0000256" key="11">
    <source>
        <dbReference type="ARBA" id="ARBA00049433"/>
    </source>
</evidence>
<dbReference type="Gene3D" id="1.10.490.10">
    <property type="entry name" value="Globins"/>
    <property type="match status" value="1"/>
</dbReference>
<evidence type="ECO:0000256" key="4">
    <source>
        <dbReference type="ARBA" id="ARBA00022617"/>
    </source>
</evidence>
<protein>
    <recommendedName>
        <fullName evidence="3">nitric oxide dioxygenase</fullName>
        <ecNumber evidence="3">1.14.12.17</ecNumber>
    </recommendedName>
</protein>
<evidence type="ECO:0000256" key="8">
    <source>
        <dbReference type="ARBA" id="ARBA00023004"/>
    </source>
</evidence>
<dbReference type="Pfam" id="PF00970">
    <property type="entry name" value="FAD_binding_6"/>
    <property type="match status" value="1"/>
</dbReference>
<dbReference type="CDD" id="cd06184">
    <property type="entry name" value="flavohem_like_fad_nad_binding"/>
    <property type="match status" value="1"/>
</dbReference>
<dbReference type="EMBL" id="CAJEWB010000007">
    <property type="protein sequence ID" value="CAD2073719.1"/>
    <property type="molecule type" value="Genomic_DNA"/>
</dbReference>
<evidence type="ECO:0000259" key="13">
    <source>
        <dbReference type="PROSITE" id="PS01033"/>
    </source>
</evidence>
<name>A0A6V7R8E9_9BACL</name>
<keyword evidence="6" id="KW-0479">Metal-binding</keyword>
<dbReference type="FunFam" id="1.10.490.10:FF:000003">
    <property type="entry name" value="Flavohemoprotein"/>
    <property type="match status" value="1"/>
</dbReference>
<dbReference type="CDD" id="cd14777">
    <property type="entry name" value="Yhb1-globin-like"/>
    <property type="match status" value="1"/>
</dbReference>
<keyword evidence="9" id="KW-0520">NAD</keyword>
<dbReference type="PRINTS" id="PR00371">
    <property type="entry name" value="FPNCR"/>
</dbReference>
<comment type="caution">
    <text evidence="15">The sequence shown here is derived from an EMBL/GenBank/DDBJ whole genome shotgun (WGS) entry which is preliminary data.</text>
</comment>
<proteinExistence type="inferred from homology"/>
<dbReference type="GO" id="GO:0071500">
    <property type="term" value="P:cellular response to nitrosative stress"/>
    <property type="evidence" value="ECO:0007669"/>
    <property type="project" value="TreeGrafter"/>
</dbReference>
<dbReference type="Gene3D" id="2.40.30.10">
    <property type="entry name" value="Translation factors"/>
    <property type="match status" value="1"/>
</dbReference>
<evidence type="ECO:0000256" key="12">
    <source>
        <dbReference type="RuleBase" id="RU000356"/>
    </source>
</evidence>
<comment type="similarity">
    <text evidence="12">Belongs to the globin family.</text>
</comment>
<dbReference type="EC" id="1.14.12.17" evidence="3"/>
<evidence type="ECO:0000313" key="16">
    <source>
        <dbReference type="Proteomes" id="UP000588186"/>
    </source>
</evidence>
<keyword evidence="4 12" id="KW-0349">Heme</keyword>
<feature type="domain" description="Globin" evidence="13">
    <location>
        <begin position="1"/>
        <end position="138"/>
    </location>
</feature>
<feature type="domain" description="FAD-binding FR-type" evidence="14">
    <location>
        <begin position="147"/>
        <end position="254"/>
    </location>
</feature>
<evidence type="ECO:0000256" key="2">
    <source>
        <dbReference type="ARBA" id="ARBA00006401"/>
    </source>
</evidence>
<dbReference type="SUPFAM" id="SSF63380">
    <property type="entry name" value="Riboflavin synthase domain-like"/>
    <property type="match status" value="1"/>
</dbReference>
<comment type="catalytic activity">
    <reaction evidence="11">
        <text>2 nitric oxide + NADPH + 2 O2 = 2 nitrate + NADP(+) + H(+)</text>
        <dbReference type="Rhea" id="RHEA:19465"/>
        <dbReference type="ChEBI" id="CHEBI:15378"/>
        <dbReference type="ChEBI" id="CHEBI:15379"/>
        <dbReference type="ChEBI" id="CHEBI:16480"/>
        <dbReference type="ChEBI" id="CHEBI:17632"/>
        <dbReference type="ChEBI" id="CHEBI:57783"/>
        <dbReference type="ChEBI" id="CHEBI:58349"/>
        <dbReference type="EC" id="1.14.12.17"/>
    </reaction>
</comment>
<sequence length="376" mass="42614">MLTEQEKDIIKGTVPVLEEYGTGITKTFYRKMFEAHPELLNMFNQTNQKVGDQPEALAKTVLAAARHIDNLEAILPVVIGIGHKHRALNVKPEHYPIVGKYLLEAIKHVLGPNATEDILIAWEKYYGQIAQVFIDVEKNMYKEADWDGFQPFEVINKELLSDDIVRFTVKNDVLNFAVRAGQYITVKVKPENSEYDALRHYSISSIDTSNGLQFAVRREGKGDEKGVVSHHMFNELNIGDTVEISAPAGDFLLDPSDDHLLFIAGGVGITPIMSMIEEALGNNKSIKLIYSVRNESELPFKEELEALKEKIDVEVRLTHEQGRLSGKDFRDYIEHSVYLCGSMDFMQSMIHFLQDEGFEMDQINYEPFGPKMSISI</sequence>
<dbReference type="InterPro" id="IPR017927">
    <property type="entry name" value="FAD-bd_FR_type"/>
</dbReference>
<dbReference type="PANTHER" id="PTHR43396:SF3">
    <property type="entry name" value="FLAVOHEMOPROTEIN"/>
    <property type="match status" value="1"/>
</dbReference>
<dbReference type="Pfam" id="PF00042">
    <property type="entry name" value="Globin"/>
    <property type="match status" value="1"/>
</dbReference>
<dbReference type="InterPro" id="IPR001433">
    <property type="entry name" value="OxRdtase_FAD/NAD-bd"/>
</dbReference>
<dbReference type="Pfam" id="PF00175">
    <property type="entry name" value="NAD_binding_1"/>
    <property type="match status" value="1"/>
</dbReference>
<dbReference type="InterPro" id="IPR017938">
    <property type="entry name" value="Riboflavin_synthase-like_b-brl"/>
</dbReference>
<dbReference type="GO" id="GO:0005344">
    <property type="term" value="F:oxygen carrier activity"/>
    <property type="evidence" value="ECO:0007669"/>
    <property type="project" value="UniProtKB-KW"/>
</dbReference>
<evidence type="ECO:0000256" key="7">
    <source>
        <dbReference type="ARBA" id="ARBA00022857"/>
    </source>
</evidence>